<keyword evidence="2" id="KW-1185">Reference proteome</keyword>
<name>A0ACC1SCZ3_9HYPO</name>
<organism evidence="1 2">
    <name type="scientific">Fusarium decemcellulare</name>
    <dbReference type="NCBI Taxonomy" id="57161"/>
    <lineage>
        <taxon>Eukaryota</taxon>
        <taxon>Fungi</taxon>
        <taxon>Dikarya</taxon>
        <taxon>Ascomycota</taxon>
        <taxon>Pezizomycotina</taxon>
        <taxon>Sordariomycetes</taxon>
        <taxon>Hypocreomycetidae</taxon>
        <taxon>Hypocreales</taxon>
        <taxon>Nectriaceae</taxon>
        <taxon>Fusarium</taxon>
        <taxon>Fusarium decemcellulare species complex</taxon>
    </lineage>
</organism>
<gene>
    <name evidence="1" type="ORF">NM208_g6466</name>
</gene>
<comment type="caution">
    <text evidence="1">The sequence shown here is derived from an EMBL/GenBank/DDBJ whole genome shotgun (WGS) entry which is preliminary data.</text>
</comment>
<protein>
    <submittedName>
        <fullName evidence="1">Uncharacterized protein</fullName>
    </submittedName>
</protein>
<proteinExistence type="predicted"/>
<evidence type="ECO:0000313" key="1">
    <source>
        <dbReference type="EMBL" id="KAJ3537066.1"/>
    </source>
</evidence>
<reference evidence="1" key="1">
    <citation type="submission" date="2022-08" db="EMBL/GenBank/DDBJ databases">
        <title>Genome Sequence of Fusarium decemcellulare.</title>
        <authorList>
            <person name="Buettner E."/>
        </authorList>
    </citation>
    <scope>NUCLEOTIDE SEQUENCE</scope>
    <source>
        <strain evidence="1">Babe19</strain>
    </source>
</reference>
<dbReference type="EMBL" id="JANRMS010000601">
    <property type="protein sequence ID" value="KAJ3537066.1"/>
    <property type="molecule type" value="Genomic_DNA"/>
</dbReference>
<evidence type="ECO:0000313" key="2">
    <source>
        <dbReference type="Proteomes" id="UP001148629"/>
    </source>
</evidence>
<accession>A0ACC1SCZ3</accession>
<sequence>MRSLIKESEKHRIITPTPLTTYNNVVRGLSALFSASTVYEERRWDGINAELTRPSTDSSFFEGCGLLSGPGLKRLQEQDNAKDATQHPSCQEVDAAITSEENALWVVERTHSFITVIPPNLNSRVSWLQINVASSSEAAERGDLLLSANDDGQVDDS</sequence>
<dbReference type="Proteomes" id="UP001148629">
    <property type="component" value="Unassembled WGS sequence"/>
</dbReference>